<proteinExistence type="predicted"/>
<keyword evidence="2" id="KW-1185">Reference proteome</keyword>
<gene>
    <name evidence="1" type="ORF">Pan54_52140</name>
</gene>
<reference evidence="1 2" key="1">
    <citation type="submission" date="2019-02" db="EMBL/GenBank/DDBJ databases">
        <title>Deep-cultivation of Planctomycetes and their phenomic and genomic characterization uncovers novel biology.</title>
        <authorList>
            <person name="Wiegand S."/>
            <person name="Jogler M."/>
            <person name="Boedeker C."/>
            <person name="Pinto D."/>
            <person name="Vollmers J."/>
            <person name="Rivas-Marin E."/>
            <person name="Kohn T."/>
            <person name="Peeters S.H."/>
            <person name="Heuer A."/>
            <person name="Rast P."/>
            <person name="Oberbeckmann S."/>
            <person name="Bunk B."/>
            <person name="Jeske O."/>
            <person name="Meyerdierks A."/>
            <person name="Storesund J.E."/>
            <person name="Kallscheuer N."/>
            <person name="Luecker S."/>
            <person name="Lage O.M."/>
            <person name="Pohl T."/>
            <person name="Merkel B.J."/>
            <person name="Hornburger P."/>
            <person name="Mueller R.-W."/>
            <person name="Bruemmer F."/>
            <person name="Labrenz M."/>
            <person name="Spormann A.M."/>
            <person name="Op Den Camp H."/>
            <person name="Overmann J."/>
            <person name="Amann R."/>
            <person name="Jetten M.S.M."/>
            <person name="Mascher T."/>
            <person name="Medema M.H."/>
            <person name="Devos D.P."/>
            <person name="Kaster A.-K."/>
            <person name="Ovreas L."/>
            <person name="Rohde M."/>
            <person name="Galperin M.Y."/>
            <person name="Jogler C."/>
        </authorList>
    </citation>
    <scope>NUCLEOTIDE SEQUENCE [LARGE SCALE GENOMIC DNA]</scope>
    <source>
        <strain evidence="1 2">Pan54</strain>
    </source>
</reference>
<evidence type="ECO:0000313" key="1">
    <source>
        <dbReference type="EMBL" id="TWT64450.1"/>
    </source>
</evidence>
<organism evidence="1 2">
    <name type="scientific">Rubinisphaera italica</name>
    <dbReference type="NCBI Taxonomy" id="2527969"/>
    <lineage>
        <taxon>Bacteria</taxon>
        <taxon>Pseudomonadati</taxon>
        <taxon>Planctomycetota</taxon>
        <taxon>Planctomycetia</taxon>
        <taxon>Planctomycetales</taxon>
        <taxon>Planctomycetaceae</taxon>
        <taxon>Rubinisphaera</taxon>
    </lineage>
</organism>
<dbReference type="AlphaFoldDB" id="A0A5C5XNB3"/>
<comment type="caution">
    <text evidence="1">The sequence shown here is derived from an EMBL/GenBank/DDBJ whole genome shotgun (WGS) entry which is preliminary data.</text>
</comment>
<dbReference type="EMBL" id="SJPG01000001">
    <property type="protein sequence ID" value="TWT64450.1"/>
    <property type="molecule type" value="Genomic_DNA"/>
</dbReference>
<accession>A0A5C5XNB3</accession>
<name>A0A5C5XNB3_9PLAN</name>
<dbReference type="Proteomes" id="UP000316095">
    <property type="component" value="Unassembled WGS sequence"/>
</dbReference>
<protein>
    <submittedName>
        <fullName evidence="1">Uncharacterized protein</fullName>
    </submittedName>
</protein>
<evidence type="ECO:0000313" key="2">
    <source>
        <dbReference type="Proteomes" id="UP000316095"/>
    </source>
</evidence>
<sequence>MLWLLICGGLLLTIALFMVHFVRLVHRDQMATREYIEKHRALSDEEFVQRCGENISPEVALKVRYMMSDISGMDKDNIYPETRLFRDL</sequence>